<name>A0A2M7FYL7_9BACT</name>
<dbReference type="Pfam" id="PF13844">
    <property type="entry name" value="Glyco_transf_41"/>
    <property type="match status" value="2"/>
</dbReference>
<keyword evidence="7" id="KW-0802">TPR repeat</keyword>
<dbReference type="EMBL" id="PFFQ01000066">
    <property type="protein sequence ID" value="PIW13856.1"/>
    <property type="molecule type" value="Genomic_DNA"/>
</dbReference>
<keyword evidence="5" id="KW-0808">Transferase</keyword>
<dbReference type="SMART" id="SM00028">
    <property type="entry name" value="TPR"/>
    <property type="match status" value="4"/>
</dbReference>
<keyword evidence="6" id="KW-0677">Repeat</keyword>
<dbReference type="Pfam" id="PF13174">
    <property type="entry name" value="TPR_6"/>
    <property type="match status" value="1"/>
</dbReference>
<sequence>MSINEVLDQAFEALENKHYAEAADKFQTVLAADPTQVEALHYLAVCQHALKNTAQARDLFIQAAQLNPSDADIYHNFFTCGYELYGQGLYAEAIAYFSAIIELNMDNLEQSWIYLARSLRHSNQANECANALNQAVQRYPNNFPLRLENTFLFPQIYFSTTEIEGWRKRFLQKLSELDSYLQPERIEAIQARGIDCDSPLFGIFAQGLNERETTQEIGRIWEKMVPVAQSTPPPRLSASDKIRIGMVSPSFWNHSTMHYFLGVIQTLAQEKDLELTAFYLGGNQQDAITDRIKATVSHFEILPWHLDPCLEILNRCAPDILLYLDIGQDPFLYSLASNRMAPVQCAMTGLPMTSGLHNLDYYLSGKAFEAPQAQAHYSEKLVLFEGPIVTYLPPPTPERIKTRTELSLPEDRHLYLFPMTLFRVDPEFEQIIPEILRRDSEAEWLFISYRGLEKVLLEHYQGVFPELCDRIHFLPWLSQPDFLSLMAQVDVIMDSLRLGAGNLAFQAFWMDTPLVTLPSEFLRCRIGTGLYQLMGLDDGIAHDQQDYIEKALKIATQPAYRQDLRQRIRARKQILFNNPIYTQEMAAWFRTVHASKD</sequence>
<dbReference type="PANTHER" id="PTHR44998:SF1">
    <property type="entry name" value="UDP-N-ACETYLGLUCOSAMINE--PEPTIDE N-ACETYLGLUCOSAMINYLTRANSFERASE 110 KDA SUBUNIT"/>
    <property type="match status" value="1"/>
</dbReference>
<evidence type="ECO:0000256" key="2">
    <source>
        <dbReference type="ARBA" id="ARBA00005386"/>
    </source>
</evidence>
<feature type="domain" description="O-GlcNAc transferase C-terminal" evidence="8">
    <location>
        <begin position="237"/>
        <end position="383"/>
    </location>
</feature>
<evidence type="ECO:0000256" key="4">
    <source>
        <dbReference type="ARBA" id="ARBA00022676"/>
    </source>
</evidence>
<dbReference type="SUPFAM" id="SSF53756">
    <property type="entry name" value="UDP-Glycosyltransferase/glycogen phosphorylase"/>
    <property type="match status" value="1"/>
</dbReference>
<evidence type="ECO:0000259" key="8">
    <source>
        <dbReference type="Pfam" id="PF13844"/>
    </source>
</evidence>
<evidence type="ECO:0000256" key="6">
    <source>
        <dbReference type="ARBA" id="ARBA00022737"/>
    </source>
</evidence>
<evidence type="ECO:0000256" key="7">
    <source>
        <dbReference type="ARBA" id="ARBA00022803"/>
    </source>
</evidence>
<accession>A0A2M7FYL7</accession>
<proteinExistence type="inferred from homology"/>
<reference evidence="9 10" key="1">
    <citation type="submission" date="2017-09" db="EMBL/GenBank/DDBJ databases">
        <title>Depth-based differentiation of microbial function through sediment-hosted aquifers and enrichment of novel symbionts in the deep terrestrial subsurface.</title>
        <authorList>
            <person name="Probst A.J."/>
            <person name="Ladd B."/>
            <person name="Jarett J.K."/>
            <person name="Geller-Mcgrath D.E."/>
            <person name="Sieber C.M."/>
            <person name="Emerson J.B."/>
            <person name="Anantharaman K."/>
            <person name="Thomas B.C."/>
            <person name="Malmstrom R."/>
            <person name="Stieglmeier M."/>
            <person name="Klingl A."/>
            <person name="Woyke T."/>
            <person name="Ryan C.M."/>
            <person name="Banfield J.F."/>
        </authorList>
    </citation>
    <scope>NUCLEOTIDE SEQUENCE [LARGE SCALE GENOMIC DNA]</scope>
    <source>
        <strain evidence="9">CG17_big_fil_post_rev_8_21_14_2_50_48_46</strain>
    </source>
</reference>
<comment type="pathway">
    <text evidence="1">Protein modification; protein glycosylation.</text>
</comment>
<evidence type="ECO:0000256" key="3">
    <source>
        <dbReference type="ARBA" id="ARBA00011970"/>
    </source>
</evidence>
<organism evidence="9 10">
    <name type="scientific">bacterium (Candidatus Blackallbacteria) CG17_big_fil_post_rev_8_21_14_2_50_48_46</name>
    <dbReference type="NCBI Taxonomy" id="2014261"/>
    <lineage>
        <taxon>Bacteria</taxon>
        <taxon>Candidatus Blackallbacteria</taxon>
    </lineage>
</organism>
<dbReference type="InterPro" id="IPR019734">
    <property type="entry name" value="TPR_rpt"/>
</dbReference>
<dbReference type="InterPro" id="IPR029489">
    <property type="entry name" value="OGT/SEC/SPY_C"/>
</dbReference>
<evidence type="ECO:0000313" key="10">
    <source>
        <dbReference type="Proteomes" id="UP000231019"/>
    </source>
</evidence>
<dbReference type="InterPro" id="IPR011990">
    <property type="entry name" value="TPR-like_helical_dom_sf"/>
</dbReference>
<evidence type="ECO:0000256" key="5">
    <source>
        <dbReference type="ARBA" id="ARBA00022679"/>
    </source>
</evidence>
<dbReference type="Gene3D" id="3.40.50.2000">
    <property type="entry name" value="Glycogen Phosphorylase B"/>
    <property type="match status" value="1"/>
</dbReference>
<evidence type="ECO:0000256" key="1">
    <source>
        <dbReference type="ARBA" id="ARBA00004922"/>
    </source>
</evidence>
<gene>
    <name evidence="9" type="ORF">COW36_24635</name>
</gene>
<dbReference type="Gene3D" id="3.40.50.11380">
    <property type="match status" value="1"/>
</dbReference>
<feature type="domain" description="O-GlcNAc transferase C-terminal" evidence="8">
    <location>
        <begin position="400"/>
        <end position="585"/>
    </location>
</feature>
<keyword evidence="4" id="KW-0328">Glycosyltransferase</keyword>
<comment type="similarity">
    <text evidence="2">Belongs to the glycosyltransferase 41 family. O-GlcNAc transferase subfamily.</text>
</comment>
<dbReference type="Pfam" id="PF14559">
    <property type="entry name" value="TPR_19"/>
    <property type="match status" value="1"/>
</dbReference>
<dbReference type="Proteomes" id="UP000231019">
    <property type="component" value="Unassembled WGS sequence"/>
</dbReference>
<evidence type="ECO:0000313" key="9">
    <source>
        <dbReference type="EMBL" id="PIW13856.1"/>
    </source>
</evidence>
<dbReference type="PANTHER" id="PTHR44998">
    <property type="match status" value="1"/>
</dbReference>
<protein>
    <recommendedName>
        <fullName evidence="3">protein O-GlcNAc transferase</fullName>
        <ecNumber evidence="3">2.4.1.255</ecNumber>
    </recommendedName>
</protein>
<comment type="caution">
    <text evidence="9">The sequence shown here is derived from an EMBL/GenBank/DDBJ whole genome shotgun (WGS) entry which is preliminary data.</text>
</comment>
<dbReference type="AlphaFoldDB" id="A0A2M7FYL7"/>
<dbReference type="Gene3D" id="1.25.40.10">
    <property type="entry name" value="Tetratricopeptide repeat domain"/>
    <property type="match status" value="2"/>
</dbReference>
<dbReference type="EC" id="2.4.1.255" evidence="3"/>
<dbReference type="SUPFAM" id="SSF48452">
    <property type="entry name" value="TPR-like"/>
    <property type="match status" value="1"/>
</dbReference>
<dbReference type="GO" id="GO:0097363">
    <property type="term" value="F:protein O-acetylglucosaminyltransferase activity"/>
    <property type="evidence" value="ECO:0007669"/>
    <property type="project" value="UniProtKB-EC"/>
</dbReference>